<evidence type="ECO:0000256" key="3">
    <source>
        <dbReference type="ARBA" id="ARBA00022670"/>
    </source>
</evidence>
<dbReference type="PANTHER" id="PTHR32481">
    <property type="entry name" value="AMINOPEPTIDASE"/>
    <property type="match status" value="1"/>
</dbReference>
<feature type="binding site" evidence="8">
    <location>
        <position position="166"/>
    </location>
    <ligand>
        <name>Zn(2+)</name>
        <dbReference type="ChEBI" id="CHEBI:29105"/>
        <label>1</label>
    </ligand>
</feature>
<dbReference type="SUPFAM" id="SSF101821">
    <property type="entry name" value="Aminopeptidase/glucanase lid domain"/>
    <property type="match status" value="1"/>
</dbReference>
<dbReference type="CDD" id="cd05656">
    <property type="entry name" value="M42_Frv"/>
    <property type="match status" value="1"/>
</dbReference>
<proteinExistence type="inferred from homology"/>
<evidence type="ECO:0000256" key="2">
    <source>
        <dbReference type="ARBA" id="ARBA00022438"/>
    </source>
</evidence>
<feature type="binding site" evidence="8">
    <location>
        <position position="197"/>
    </location>
    <ligand>
        <name>Zn(2+)</name>
        <dbReference type="ChEBI" id="CHEBI:29105"/>
        <label>2</label>
    </ligand>
</feature>
<dbReference type="Proteomes" id="UP000579281">
    <property type="component" value="Unassembled WGS sequence"/>
</dbReference>
<dbReference type="AlphaFoldDB" id="A0A841L3M6"/>
<keyword evidence="10" id="KW-1185">Reference proteome</keyword>
<dbReference type="GO" id="GO:0046872">
    <property type="term" value="F:metal ion binding"/>
    <property type="evidence" value="ECO:0007669"/>
    <property type="project" value="UniProtKB-UniRule"/>
</dbReference>
<organism evidence="9 10">
    <name type="scientific">Anaerosolibacter carboniphilus</name>
    <dbReference type="NCBI Taxonomy" id="1417629"/>
    <lineage>
        <taxon>Bacteria</taxon>
        <taxon>Bacillati</taxon>
        <taxon>Bacillota</taxon>
        <taxon>Clostridia</taxon>
        <taxon>Peptostreptococcales</taxon>
        <taxon>Thermotaleaceae</taxon>
        <taxon>Anaerosolibacter</taxon>
    </lineage>
</organism>
<dbReference type="InterPro" id="IPR008007">
    <property type="entry name" value="Peptidase_M42"/>
</dbReference>
<dbReference type="SUPFAM" id="SSF53187">
    <property type="entry name" value="Zn-dependent exopeptidases"/>
    <property type="match status" value="1"/>
</dbReference>
<evidence type="ECO:0000256" key="8">
    <source>
        <dbReference type="PIRSR" id="PIRSR001123-2"/>
    </source>
</evidence>
<keyword evidence="5 9" id="KW-0378">Hydrolase</keyword>
<protein>
    <submittedName>
        <fullName evidence="9">Endoglucanase</fullName>
        <ecNumber evidence="9">3.2.1.4</ecNumber>
    </submittedName>
</protein>
<dbReference type="Gene3D" id="2.40.30.40">
    <property type="entry name" value="Peptidase M42, domain 2"/>
    <property type="match status" value="1"/>
</dbReference>
<keyword evidence="3" id="KW-0645">Protease</keyword>
<dbReference type="PIRSF" id="PIRSF001123">
    <property type="entry name" value="PepA_GA"/>
    <property type="match status" value="1"/>
</dbReference>
<accession>A0A841L3M6</accession>
<dbReference type="InterPro" id="IPR023367">
    <property type="entry name" value="Peptidase_M42_dom2"/>
</dbReference>
<comment type="similarity">
    <text evidence="1 6">Belongs to the peptidase M42 family.</text>
</comment>
<gene>
    <name evidence="9" type="ORF">HNQ80_003050</name>
</gene>
<dbReference type="RefSeq" id="WP_330602889.1">
    <property type="nucleotide sequence ID" value="NZ_JACHEN010000018.1"/>
</dbReference>
<sequence length="333" mass="36466">MDNAQLSLLKKLVESYGPSGNEEKIRDFIMEEIKDYADEVKTDRMGNLIAVKKGPGKRIMIAAHMDEIGVIATSVDDNGFIRFSNIGGVSPFTALYQRVMFADGTIGVVGMEHLDEMKNLKLDKMFIDIGAKSKEEALSKVHVGDVACFYNTFTQEGDQLISKAMDDRIGCFIAIEALKAVKDSPNELYFVFTVQEEVGVRGAKTAAYGIDPDMGIAVDVTLTGDTPKARTMDVKLGDGPAIKIRDNSMLSHPAVKNLMIDTAKAHDIPYQLEVLDFGGTDSGAIHLTRSGVPSGVISIPCRFVHTPSEMVSRKDVEHSVMLLTKILEQDIQF</sequence>
<dbReference type="GO" id="GO:0004177">
    <property type="term" value="F:aminopeptidase activity"/>
    <property type="evidence" value="ECO:0007669"/>
    <property type="project" value="UniProtKB-UniRule"/>
</dbReference>
<dbReference type="EMBL" id="JACHEN010000018">
    <property type="protein sequence ID" value="MBB6216945.1"/>
    <property type="molecule type" value="Genomic_DNA"/>
</dbReference>
<feature type="binding site" evidence="8">
    <location>
        <position position="166"/>
    </location>
    <ligand>
        <name>Zn(2+)</name>
        <dbReference type="ChEBI" id="CHEBI:29105"/>
        <label>2</label>
    </ligand>
</feature>
<evidence type="ECO:0000256" key="6">
    <source>
        <dbReference type="PIRNR" id="PIRNR001123"/>
    </source>
</evidence>
<dbReference type="EC" id="3.2.1.4" evidence="9"/>
<reference evidence="9 10" key="1">
    <citation type="submission" date="2020-08" db="EMBL/GenBank/DDBJ databases">
        <title>Genomic Encyclopedia of Type Strains, Phase IV (KMG-IV): sequencing the most valuable type-strain genomes for metagenomic binning, comparative biology and taxonomic classification.</title>
        <authorList>
            <person name="Goeker M."/>
        </authorList>
    </citation>
    <scope>NUCLEOTIDE SEQUENCE [LARGE SCALE GENOMIC DNA]</scope>
    <source>
        <strain evidence="9 10">DSM 103526</strain>
    </source>
</reference>
<evidence type="ECO:0000313" key="9">
    <source>
        <dbReference type="EMBL" id="MBB6216945.1"/>
    </source>
</evidence>
<dbReference type="Gene3D" id="3.40.630.10">
    <property type="entry name" value="Zn peptidases"/>
    <property type="match status" value="1"/>
</dbReference>
<dbReference type="GO" id="GO:0006508">
    <property type="term" value="P:proteolysis"/>
    <property type="evidence" value="ECO:0007669"/>
    <property type="project" value="UniProtKB-KW"/>
</dbReference>
<feature type="active site" description="Proton acceptor" evidence="7">
    <location>
        <position position="196"/>
    </location>
</feature>
<evidence type="ECO:0000256" key="4">
    <source>
        <dbReference type="ARBA" id="ARBA00022723"/>
    </source>
</evidence>
<feature type="binding site" evidence="8">
    <location>
        <position position="64"/>
    </location>
    <ligand>
        <name>Zn(2+)</name>
        <dbReference type="ChEBI" id="CHEBI:29105"/>
        <label>1</label>
    </ligand>
</feature>
<dbReference type="GO" id="GO:0008810">
    <property type="term" value="F:cellulase activity"/>
    <property type="evidence" value="ECO:0007669"/>
    <property type="project" value="UniProtKB-EC"/>
</dbReference>
<keyword evidence="2" id="KW-0031">Aminopeptidase</keyword>
<feature type="binding site" evidence="8">
    <location>
        <position position="305"/>
    </location>
    <ligand>
        <name>Zn(2+)</name>
        <dbReference type="ChEBI" id="CHEBI:29105"/>
        <label>2</label>
    </ligand>
</feature>
<name>A0A841L3M6_9FIRM</name>
<comment type="caution">
    <text evidence="9">The sequence shown here is derived from an EMBL/GenBank/DDBJ whole genome shotgun (WGS) entry which is preliminary data.</text>
</comment>
<keyword evidence="4 8" id="KW-0479">Metal-binding</keyword>
<feature type="binding site" evidence="8">
    <location>
        <position position="219"/>
    </location>
    <ligand>
        <name>Zn(2+)</name>
        <dbReference type="ChEBI" id="CHEBI:29105"/>
        <label>1</label>
    </ligand>
</feature>
<evidence type="ECO:0000313" key="10">
    <source>
        <dbReference type="Proteomes" id="UP000579281"/>
    </source>
</evidence>
<evidence type="ECO:0000256" key="5">
    <source>
        <dbReference type="ARBA" id="ARBA00022801"/>
    </source>
</evidence>
<comment type="cofactor">
    <cofactor evidence="8">
        <name>a divalent metal cation</name>
        <dbReference type="ChEBI" id="CHEBI:60240"/>
    </cofactor>
    <text evidence="8">Binds 2 divalent metal cations per subunit.</text>
</comment>
<keyword evidence="9" id="KW-0326">Glycosidase</keyword>
<evidence type="ECO:0000256" key="1">
    <source>
        <dbReference type="ARBA" id="ARBA00006272"/>
    </source>
</evidence>
<evidence type="ECO:0000256" key="7">
    <source>
        <dbReference type="PIRSR" id="PIRSR001123-1"/>
    </source>
</evidence>
<dbReference type="PANTHER" id="PTHR32481:SF9">
    <property type="entry name" value="ENDOGLUCANASE"/>
    <property type="match status" value="1"/>
</dbReference>
<dbReference type="InterPro" id="IPR051464">
    <property type="entry name" value="Peptidase_M42_aminopept"/>
</dbReference>
<dbReference type="Pfam" id="PF05343">
    <property type="entry name" value="Peptidase_M42"/>
    <property type="match status" value="1"/>
</dbReference>